<dbReference type="InterPro" id="IPR001537">
    <property type="entry name" value="SpoU_MeTrfase"/>
</dbReference>
<dbReference type="InterPro" id="IPR029064">
    <property type="entry name" value="Ribosomal_eL30-like_sf"/>
</dbReference>
<dbReference type="GO" id="GO:0006396">
    <property type="term" value="P:RNA processing"/>
    <property type="evidence" value="ECO:0007669"/>
    <property type="project" value="InterPro"/>
</dbReference>
<dbReference type="PANTHER" id="PTHR46429">
    <property type="entry name" value="23S RRNA (GUANOSINE-2'-O-)-METHYLTRANSFERASE RLMB"/>
    <property type="match status" value="1"/>
</dbReference>
<keyword evidence="1 4" id="KW-0489">Methyltransferase</keyword>
<proteinExistence type="predicted"/>
<reference evidence="4" key="1">
    <citation type="submission" date="2020-04" db="EMBL/GenBank/DDBJ databases">
        <authorList>
            <person name="Zhang T."/>
        </authorList>
    </citation>
    <scope>NUCLEOTIDE SEQUENCE</scope>
    <source>
        <strain evidence="4">HKST-UBA15</strain>
    </source>
</reference>
<name>A0A955I9J2_9BACT</name>
<dbReference type="InterPro" id="IPR029028">
    <property type="entry name" value="Alpha/beta_knot_MTases"/>
</dbReference>
<comment type="caution">
    <text evidence="4">The sequence shown here is derived from an EMBL/GenBank/DDBJ whole genome shotgun (WGS) entry which is preliminary data.</text>
</comment>
<dbReference type="PANTHER" id="PTHR46429:SF1">
    <property type="entry name" value="23S RRNA (GUANOSINE-2'-O-)-METHYLTRANSFERASE RLMB"/>
    <property type="match status" value="1"/>
</dbReference>
<keyword evidence="2" id="KW-0808">Transferase</keyword>
<evidence type="ECO:0000259" key="3">
    <source>
        <dbReference type="SMART" id="SM00967"/>
    </source>
</evidence>
<sequence>MNIEGRNPVLESLRANPENVMEIFIRDRVKKDDKMYEIVKLAKKHKIKMRFVRVDFLDRVSDTGKHQGVIAVRSALPVLSFKKIVEESEDNMMLIYIRESFNEYNIGSIIRTAECTGASAVILSPKTKITPQVIRASMGASENVSIVHEGLFTAIKECKDAGVKVVGIEVSGDKFYHQADLTGRVMFIIGGEDRSLSDEIVNKCDEVVKIPLEGQINSLNMSVATGVVMYDKLRQDGMEM</sequence>
<dbReference type="InterPro" id="IPR004441">
    <property type="entry name" value="rRNA_MeTrfase_TrmH"/>
</dbReference>
<organism evidence="4 5">
    <name type="scientific">Candidatus Dojkabacteria bacterium</name>
    <dbReference type="NCBI Taxonomy" id="2099670"/>
    <lineage>
        <taxon>Bacteria</taxon>
        <taxon>Candidatus Dojkabacteria</taxon>
    </lineage>
</organism>
<dbReference type="EMBL" id="JAGQLL010000036">
    <property type="protein sequence ID" value="MCA9380187.1"/>
    <property type="molecule type" value="Genomic_DNA"/>
</dbReference>
<dbReference type="InterPro" id="IPR029026">
    <property type="entry name" value="tRNA_m1G_MTases_N"/>
</dbReference>
<dbReference type="SMART" id="SM00967">
    <property type="entry name" value="SpoU_sub_bind"/>
    <property type="match status" value="1"/>
</dbReference>
<protein>
    <submittedName>
        <fullName evidence="4">RNA methyltransferase</fullName>
    </submittedName>
</protein>
<dbReference type="CDD" id="cd18103">
    <property type="entry name" value="SpoU-like_RlmB"/>
    <property type="match status" value="1"/>
</dbReference>
<dbReference type="GO" id="GO:0008173">
    <property type="term" value="F:RNA methyltransferase activity"/>
    <property type="evidence" value="ECO:0007669"/>
    <property type="project" value="InterPro"/>
</dbReference>
<gene>
    <name evidence="4" type="ORF">KC675_03345</name>
</gene>
<dbReference type="Pfam" id="PF00588">
    <property type="entry name" value="SpoU_methylase"/>
    <property type="match status" value="1"/>
</dbReference>
<dbReference type="Gene3D" id="3.40.1280.10">
    <property type="match status" value="1"/>
</dbReference>
<dbReference type="InterPro" id="IPR013123">
    <property type="entry name" value="SpoU_subst-bd"/>
</dbReference>
<dbReference type="GO" id="GO:0005829">
    <property type="term" value="C:cytosol"/>
    <property type="evidence" value="ECO:0007669"/>
    <property type="project" value="TreeGrafter"/>
</dbReference>
<evidence type="ECO:0000313" key="5">
    <source>
        <dbReference type="Proteomes" id="UP000745577"/>
    </source>
</evidence>
<feature type="domain" description="RNA 2-O ribose methyltransferase substrate binding" evidence="3">
    <location>
        <begin position="2"/>
        <end position="79"/>
    </location>
</feature>
<dbReference type="Gene3D" id="3.30.1330.30">
    <property type="match status" value="1"/>
</dbReference>
<dbReference type="AlphaFoldDB" id="A0A955I9J2"/>
<dbReference type="GO" id="GO:0003723">
    <property type="term" value="F:RNA binding"/>
    <property type="evidence" value="ECO:0007669"/>
    <property type="project" value="InterPro"/>
</dbReference>
<evidence type="ECO:0000256" key="2">
    <source>
        <dbReference type="ARBA" id="ARBA00022679"/>
    </source>
</evidence>
<dbReference type="SUPFAM" id="SSF75217">
    <property type="entry name" value="alpha/beta knot"/>
    <property type="match status" value="1"/>
</dbReference>
<accession>A0A955I9J2</accession>
<evidence type="ECO:0000313" key="4">
    <source>
        <dbReference type="EMBL" id="MCA9380187.1"/>
    </source>
</evidence>
<dbReference type="Proteomes" id="UP000745577">
    <property type="component" value="Unassembled WGS sequence"/>
</dbReference>
<evidence type="ECO:0000256" key="1">
    <source>
        <dbReference type="ARBA" id="ARBA00022603"/>
    </source>
</evidence>
<reference evidence="4" key="2">
    <citation type="journal article" date="2021" name="Microbiome">
        <title>Successional dynamics and alternative stable states in a saline activated sludge microbial community over 9 years.</title>
        <authorList>
            <person name="Wang Y."/>
            <person name="Ye J."/>
            <person name="Ju F."/>
            <person name="Liu L."/>
            <person name="Boyd J.A."/>
            <person name="Deng Y."/>
            <person name="Parks D.H."/>
            <person name="Jiang X."/>
            <person name="Yin X."/>
            <person name="Woodcroft B.J."/>
            <person name="Tyson G.W."/>
            <person name="Hugenholtz P."/>
            <person name="Polz M.F."/>
            <person name="Zhang T."/>
        </authorList>
    </citation>
    <scope>NUCLEOTIDE SEQUENCE</scope>
    <source>
        <strain evidence="4">HKST-UBA15</strain>
    </source>
</reference>
<dbReference type="Pfam" id="PF08032">
    <property type="entry name" value="SpoU_sub_bind"/>
    <property type="match status" value="1"/>
</dbReference>
<dbReference type="SUPFAM" id="SSF55315">
    <property type="entry name" value="L30e-like"/>
    <property type="match status" value="1"/>
</dbReference>
<dbReference type="GO" id="GO:0032259">
    <property type="term" value="P:methylation"/>
    <property type="evidence" value="ECO:0007669"/>
    <property type="project" value="UniProtKB-KW"/>
</dbReference>